<comment type="caution">
    <text evidence="3">The sequence shown here is derived from an EMBL/GenBank/DDBJ whole genome shotgun (WGS) entry which is preliminary data.</text>
</comment>
<evidence type="ECO:0000256" key="2">
    <source>
        <dbReference type="SAM" id="Phobius"/>
    </source>
</evidence>
<keyword evidence="2" id="KW-0472">Membrane</keyword>
<proteinExistence type="predicted"/>
<reference evidence="3" key="1">
    <citation type="journal article" date="2022" name="Int. J. Mol. Sci.">
        <title>Draft Genome of Tanacetum Coccineum: Genomic Comparison of Closely Related Tanacetum-Family Plants.</title>
        <authorList>
            <person name="Yamashiro T."/>
            <person name="Shiraishi A."/>
            <person name="Nakayama K."/>
            <person name="Satake H."/>
        </authorList>
    </citation>
    <scope>NUCLEOTIDE SEQUENCE</scope>
</reference>
<feature type="transmembrane region" description="Helical" evidence="2">
    <location>
        <begin position="100"/>
        <end position="119"/>
    </location>
</feature>
<dbReference type="EMBL" id="BQNB010014909">
    <property type="protein sequence ID" value="GJT33788.1"/>
    <property type="molecule type" value="Genomic_DNA"/>
</dbReference>
<feature type="compositionally biased region" description="Basic and acidic residues" evidence="1">
    <location>
        <begin position="1"/>
        <end position="10"/>
    </location>
</feature>
<feature type="region of interest" description="Disordered" evidence="1">
    <location>
        <begin position="1"/>
        <end position="29"/>
    </location>
</feature>
<evidence type="ECO:0000313" key="3">
    <source>
        <dbReference type="EMBL" id="GJT33788.1"/>
    </source>
</evidence>
<keyword evidence="2" id="KW-1133">Transmembrane helix</keyword>
<evidence type="ECO:0000256" key="1">
    <source>
        <dbReference type="SAM" id="MobiDB-lite"/>
    </source>
</evidence>
<reference evidence="3" key="2">
    <citation type="submission" date="2022-01" db="EMBL/GenBank/DDBJ databases">
        <authorList>
            <person name="Yamashiro T."/>
            <person name="Shiraishi A."/>
            <person name="Satake H."/>
            <person name="Nakayama K."/>
        </authorList>
    </citation>
    <scope>NUCLEOTIDE SEQUENCE</scope>
</reference>
<sequence length="135" mass="15256">MERKIDEWEKSQNVSSKQTDRTDPPHPQAYTEQVNVVFTVSGKSDDPPKVQKDPPLPIIVKNKTKKNPIKASKRDYYVVKSKEYPFRKLSQQFVLGSVRLSYNLFLMLLVSGINISVVIDNGVNAACIFNAANES</sequence>
<evidence type="ECO:0000313" key="4">
    <source>
        <dbReference type="Proteomes" id="UP001151760"/>
    </source>
</evidence>
<keyword evidence="2" id="KW-0812">Transmembrane</keyword>
<accession>A0ABQ5D470</accession>
<gene>
    <name evidence="3" type="ORF">Tco_0924207</name>
</gene>
<organism evidence="3 4">
    <name type="scientific">Tanacetum coccineum</name>
    <dbReference type="NCBI Taxonomy" id="301880"/>
    <lineage>
        <taxon>Eukaryota</taxon>
        <taxon>Viridiplantae</taxon>
        <taxon>Streptophyta</taxon>
        <taxon>Embryophyta</taxon>
        <taxon>Tracheophyta</taxon>
        <taxon>Spermatophyta</taxon>
        <taxon>Magnoliopsida</taxon>
        <taxon>eudicotyledons</taxon>
        <taxon>Gunneridae</taxon>
        <taxon>Pentapetalae</taxon>
        <taxon>asterids</taxon>
        <taxon>campanulids</taxon>
        <taxon>Asterales</taxon>
        <taxon>Asteraceae</taxon>
        <taxon>Asteroideae</taxon>
        <taxon>Anthemideae</taxon>
        <taxon>Anthemidinae</taxon>
        <taxon>Tanacetum</taxon>
    </lineage>
</organism>
<keyword evidence="4" id="KW-1185">Reference proteome</keyword>
<dbReference type="Proteomes" id="UP001151760">
    <property type="component" value="Unassembled WGS sequence"/>
</dbReference>
<name>A0ABQ5D470_9ASTR</name>
<protein>
    <submittedName>
        <fullName evidence="3">Uncharacterized protein</fullName>
    </submittedName>
</protein>